<evidence type="ECO:0000313" key="2">
    <source>
        <dbReference type="Proteomes" id="UP000198861"/>
    </source>
</evidence>
<name>A0A1I1B7I7_9GAMM</name>
<reference evidence="1 2" key="1">
    <citation type="submission" date="2016-10" db="EMBL/GenBank/DDBJ databases">
        <authorList>
            <person name="Varghese N."/>
            <person name="Submissions S."/>
        </authorList>
    </citation>
    <scope>NUCLEOTIDE SEQUENCE [LARGE SCALE GENOMIC DNA]</scope>
    <source>
        <strain evidence="1 2">DSM 282</strain>
    </source>
</reference>
<dbReference type="EMBL" id="FOKJ01000053">
    <property type="protein sequence ID" value="SFB46309.1"/>
    <property type="molecule type" value="Genomic_DNA"/>
</dbReference>
<gene>
    <name evidence="1" type="ORF">SAMN04244571_02995</name>
</gene>
<sequence length="112" mass="12641">MPRSLLARWMDAKGHLVFGGGSGGVPLDTVEARIEDAVRDMGRENPLREDVLRLEYAAGWWLVVVRRGLRGYEPCNLTQLQNALHLGVSVRTYRQRLAEARDCVAKRLGRRA</sequence>
<protein>
    <submittedName>
        <fullName evidence="1">Uncharacterized protein</fullName>
    </submittedName>
</protein>
<organism evidence="1 2">
    <name type="scientific">Azotobacter beijerinckii</name>
    <dbReference type="NCBI Taxonomy" id="170623"/>
    <lineage>
        <taxon>Bacteria</taxon>
        <taxon>Pseudomonadati</taxon>
        <taxon>Pseudomonadota</taxon>
        <taxon>Gammaproteobacteria</taxon>
        <taxon>Pseudomonadales</taxon>
        <taxon>Pseudomonadaceae</taxon>
        <taxon>Azotobacter</taxon>
    </lineage>
</organism>
<dbReference type="RefSeq" id="WP_091013767.1">
    <property type="nucleotide sequence ID" value="NZ_FOKJ01000053.1"/>
</dbReference>
<accession>A0A1I1B7I7</accession>
<dbReference type="Proteomes" id="UP000198861">
    <property type="component" value="Unassembled WGS sequence"/>
</dbReference>
<proteinExistence type="predicted"/>
<evidence type="ECO:0000313" key="1">
    <source>
        <dbReference type="EMBL" id="SFB46309.1"/>
    </source>
</evidence>
<keyword evidence="2" id="KW-1185">Reference proteome</keyword>
<comment type="caution">
    <text evidence="1">The sequence shown here is derived from an EMBL/GenBank/DDBJ whole genome shotgun (WGS) entry which is preliminary data.</text>
</comment>